<keyword evidence="5" id="KW-1185">Reference proteome</keyword>
<evidence type="ECO:0000313" key="4">
    <source>
        <dbReference type="EMBL" id="MCW4452450.1"/>
    </source>
</evidence>
<protein>
    <recommendedName>
        <fullName evidence="6">SusC/RagA family TonB-linked outer membrane protein</fullName>
    </recommendedName>
</protein>
<gene>
    <name evidence="4" type="ORF">OK344_09535</name>
</gene>
<dbReference type="InterPro" id="IPR036942">
    <property type="entry name" value="Beta-barrel_TonB_sf"/>
</dbReference>
<evidence type="ECO:0000256" key="3">
    <source>
        <dbReference type="ARBA" id="ARBA00023237"/>
    </source>
</evidence>
<sequence length="695" mass="78567">MNLKFQNTWKPISRLTLGTGVSFNQSKNQSGRSAYGTVTVKNAGLPYLKFADESGNALAVPKQYNQDYINALGGGKLLDWNYYPLTDWQHSRSTGENTEFILNASLNYRIIKGLEAEVRYQHHRQNGMSESLSDMESYYTRNYINLFTVISPTGSVTYNVPKGDIFGRSTSLIKVDNFRGQMNYNRNWNRHQFSALLGGESRSANTQYISNLYYGYNPESLSFGTVNFSQAFPVMTGGTRFIDKGTSLNELNNNFVSTFANASYTFDSRYTVSASARRDASNLFGLSTNDLWNPFWSAGLGWEVSKEPFYSLKWLPYLKLRGSLGYNGNIDPSMVAVTTIKYSANNSQFTNSPMAQFNNYYNPRLRWESLRMLNIAADFETANKRIGGYVEFFSKKGENLFGTAPMDYTTGITSLTWNVAGMQGQGVDVQLRSVNIDRAFRWNTLINFSTYHDQVTKYYLANTFGRQFLLPTVPISGVEGLPVYSVFAYKWAGLDPVTGDPQGYLNGELSKDYAKITGTGTDVKDLEYFGSAIPTVYGNFTNTFSYRQFSLDIGLTYKLGYWFRRPSINYTNLFTEWIGHSDYSQRWQKPGDEAFTIVPSNLYQTNTNRDAFYAGSSVLVEKGDHLRLQYINVTYRIDRNLWRNAPFKAIELYANAGNLGMIWQASKSGVDPDYNLGNNTVIPGASYTLGLKANF</sequence>
<reference evidence="4 5" key="1">
    <citation type="submission" date="2022-10" db="EMBL/GenBank/DDBJ databases">
        <title>Kaistella sp. BT-6-1-3.</title>
        <authorList>
            <person name="Ai J."/>
            <person name="Deng Z."/>
        </authorList>
    </citation>
    <scope>NUCLEOTIDE SEQUENCE [LARGE SCALE GENOMIC DNA]</scope>
    <source>
        <strain evidence="4 5">BT6-1-3</strain>
    </source>
</reference>
<name>A0ABT3JPQ3_9FLAO</name>
<dbReference type="Gene3D" id="2.40.170.20">
    <property type="entry name" value="TonB-dependent receptor, beta-barrel domain"/>
    <property type="match status" value="1"/>
</dbReference>
<dbReference type="SUPFAM" id="SSF56935">
    <property type="entry name" value="Porins"/>
    <property type="match status" value="1"/>
</dbReference>
<comment type="caution">
    <text evidence="4">The sequence shown here is derived from an EMBL/GenBank/DDBJ whole genome shotgun (WGS) entry which is preliminary data.</text>
</comment>
<proteinExistence type="predicted"/>
<dbReference type="RefSeq" id="WP_265144575.1">
    <property type="nucleotide sequence ID" value="NZ_JAPCHZ010000005.1"/>
</dbReference>
<evidence type="ECO:0000256" key="2">
    <source>
        <dbReference type="ARBA" id="ARBA00023136"/>
    </source>
</evidence>
<dbReference type="Proteomes" id="UP001209107">
    <property type="component" value="Unassembled WGS sequence"/>
</dbReference>
<evidence type="ECO:0008006" key="6">
    <source>
        <dbReference type="Google" id="ProtNLM"/>
    </source>
</evidence>
<evidence type="ECO:0000313" key="5">
    <source>
        <dbReference type="Proteomes" id="UP001209107"/>
    </source>
</evidence>
<keyword evidence="2" id="KW-0472">Membrane</keyword>
<keyword evidence="3" id="KW-0998">Cell outer membrane</keyword>
<comment type="subcellular location">
    <subcellularLocation>
        <location evidence="1">Cell outer membrane</location>
    </subcellularLocation>
</comment>
<dbReference type="EMBL" id="JAPCHZ010000005">
    <property type="protein sequence ID" value="MCW4452450.1"/>
    <property type="molecule type" value="Genomic_DNA"/>
</dbReference>
<organism evidence="4 5">
    <name type="scientific">Kaistella yananensis</name>
    <dbReference type="NCBI Taxonomy" id="2989820"/>
    <lineage>
        <taxon>Bacteria</taxon>
        <taxon>Pseudomonadati</taxon>
        <taxon>Bacteroidota</taxon>
        <taxon>Flavobacteriia</taxon>
        <taxon>Flavobacteriales</taxon>
        <taxon>Weeksellaceae</taxon>
        <taxon>Chryseobacterium group</taxon>
        <taxon>Kaistella</taxon>
    </lineage>
</organism>
<accession>A0ABT3JPQ3</accession>
<evidence type="ECO:0000256" key="1">
    <source>
        <dbReference type="ARBA" id="ARBA00004442"/>
    </source>
</evidence>